<proteinExistence type="predicted"/>
<keyword evidence="12" id="KW-0843">Virulence</keyword>
<keyword evidence="13" id="KW-0865">Zymogen</keyword>
<protein>
    <recommendedName>
        <fullName evidence="4">tripeptidyl-peptidase II</fullName>
        <ecNumber evidence="4">3.4.14.10</ecNumber>
    </recommendedName>
</protein>
<evidence type="ECO:0000256" key="12">
    <source>
        <dbReference type="ARBA" id="ARBA00023026"/>
    </source>
</evidence>
<feature type="binding site" evidence="15">
    <location>
        <position position="555"/>
    </location>
    <ligand>
        <name>Ca(2+)</name>
        <dbReference type="ChEBI" id="CHEBI:29108"/>
    </ligand>
</feature>
<organism evidence="18 19">
    <name type="scientific">Gymnopus androsaceus JB14</name>
    <dbReference type="NCBI Taxonomy" id="1447944"/>
    <lineage>
        <taxon>Eukaryota</taxon>
        <taxon>Fungi</taxon>
        <taxon>Dikarya</taxon>
        <taxon>Basidiomycota</taxon>
        <taxon>Agaricomycotina</taxon>
        <taxon>Agaricomycetes</taxon>
        <taxon>Agaricomycetidae</taxon>
        <taxon>Agaricales</taxon>
        <taxon>Marasmiineae</taxon>
        <taxon>Omphalotaceae</taxon>
        <taxon>Gymnopus</taxon>
    </lineage>
</organism>
<dbReference type="InterPro" id="IPR050819">
    <property type="entry name" value="Tripeptidyl-peptidase_I"/>
</dbReference>
<sequence>MLLSSIFLILPLAALASPLSSRSELYSDFSTKHSWGKGVSSPSPVWSYHSTPDPESLINLRFGLRPSNFDTLIGHLQETSDPFHERYGNHLSKEQVDELMRPTDETMEEVKEWLNWHGVEHDATATTDRAIIVNIPVSLAETLLNTTFHVFVHAGSDEKIVRTLEYSLPRHLHDHINLVSPTTYFGTTRSMRVTSFLQPGRPSLSLGELSSDVTPPNSCEETITPTCLKDLYNTVGYTPTETATNKIGITGYLEEFAVTADLTDFAREFLAPAAAGVSFTLVEINGGLDTQSDPGVEANLDVQYATGISFPTPLTFYSTGGSPPFTPDSSTPTNTNEPYLNWLDFIATVADDELPNTFSTSYGDDEQTVPLDYATEVCNLFATLGARGASVMFSSGDSGVGDGTCETNTSPEKVQFQPAFPAGCCPWVTAVGATTSIAPEVAVNQFGSGGGFSNYFGQPSYQTAAVEAYLAEFGSADSTLFNKSGRAYPDVAAQGQGFQVVVGGSVESVDGTSCAAPTFSGVIALLNDFALATTGKKLGFLNPLLYANPSALNDITSGDNPGCGTNGFTALEGWDPVTGLGTPNFVALQAIVPSLRDAGIEQVTGL</sequence>
<keyword evidence="8 16" id="KW-0732">Signal</keyword>
<evidence type="ECO:0000256" key="5">
    <source>
        <dbReference type="ARBA" id="ARBA00022525"/>
    </source>
</evidence>
<comment type="function">
    <text evidence="2">Secreted tripeptidyl-peptidase which degrades proteins at acidic pHs and is involved in virulence.</text>
</comment>
<dbReference type="InterPro" id="IPR023828">
    <property type="entry name" value="Peptidase_S8_Ser-AS"/>
</dbReference>
<feature type="active site" description="Charge relay system" evidence="15">
    <location>
        <position position="301"/>
    </location>
</feature>
<dbReference type="SUPFAM" id="SSF52743">
    <property type="entry name" value="Subtilisin-like"/>
    <property type="match status" value="1"/>
</dbReference>
<feature type="binding site" evidence="15">
    <location>
        <position position="554"/>
    </location>
    <ligand>
        <name>Ca(2+)</name>
        <dbReference type="ChEBI" id="CHEBI:29108"/>
    </ligand>
</feature>
<dbReference type="CDD" id="cd11377">
    <property type="entry name" value="Pro-peptidase_S53"/>
    <property type="match status" value="1"/>
</dbReference>
<feature type="binding site" evidence="15">
    <location>
        <position position="575"/>
    </location>
    <ligand>
        <name>Ca(2+)</name>
        <dbReference type="ChEBI" id="CHEBI:29108"/>
    </ligand>
</feature>
<name>A0A6A4IB29_9AGAR</name>
<dbReference type="CDD" id="cd04056">
    <property type="entry name" value="Peptidases_S53"/>
    <property type="match status" value="1"/>
</dbReference>
<dbReference type="Gene3D" id="3.40.50.200">
    <property type="entry name" value="Peptidase S8/S53 domain"/>
    <property type="match status" value="1"/>
</dbReference>
<keyword evidence="19" id="KW-1185">Reference proteome</keyword>
<keyword evidence="6 15" id="KW-0645">Protease</keyword>
<evidence type="ECO:0000256" key="1">
    <source>
        <dbReference type="ARBA" id="ARBA00001910"/>
    </source>
</evidence>
<dbReference type="InterPro" id="IPR030400">
    <property type="entry name" value="Sedolisin_dom"/>
</dbReference>
<evidence type="ECO:0000256" key="14">
    <source>
        <dbReference type="ARBA" id="ARBA00023180"/>
    </source>
</evidence>
<comment type="cofactor">
    <cofactor evidence="15">
        <name>Ca(2+)</name>
        <dbReference type="ChEBI" id="CHEBI:29108"/>
    </cofactor>
    <text evidence="15">Binds 1 Ca(2+) ion per subunit.</text>
</comment>
<evidence type="ECO:0000256" key="4">
    <source>
        <dbReference type="ARBA" id="ARBA00012462"/>
    </source>
</evidence>
<evidence type="ECO:0000256" key="2">
    <source>
        <dbReference type="ARBA" id="ARBA00002451"/>
    </source>
</evidence>
<dbReference type="SUPFAM" id="SSF54897">
    <property type="entry name" value="Protease propeptides/inhibitors"/>
    <property type="match status" value="1"/>
</dbReference>
<dbReference type="InterPro" id="IPR000209">
    <property type="entry name" value="Peptidase_S8/S53_dom"/>
</dbReference>
<dbReference type="FunFam" id="3.40.50.200:FF:000015">
    <property type="entry name" value="Tripeptidyl peptidase A"/>
    <property type="match status" value="1"/>
</dbReference>
<feature type="chain" id="PRO_5025481254" description="tripeptidyl-peptidase II" evidence="16">
    <location>
        <begin position="17"/>
        <end position="606"/>
    </location>
</feature>
<comment type="catalytic activity">
    <reaction evidence="1">
        <text>Release of an N-terminal tripeptide from a polypeptide.</text>
        <dbReference type="EC" id="3.4.14.10"/>
    </reaction>
</comment>
<evidence type="ECO:0000256" key="6">
    <source>
        <dbReference type="ARBA" id="ARBA00022670"/>
    </source>
</evidence>
<evidence type="ECO:0000256" key="16">
    <source>
        <dbReference type="SAM" id="SignalP"/>
    </source>
</evidence>
<dbReference type="PANTHER" id="PTHR14218">
    <property type="entry name" value="PROTEASE S8 TRIPEPTIDYL PEPTIDASE I CLN2"/>
    <property type="match status" value="1"/>
</dbReference>
<dbReference type="Pfam" id="PF00082">
    <property type="entry name" value="Peptidase_S8"/>
    <property type="match status" value="1"/>
</dbReference>
<evidence type="ECO:0000256" key="13">
    <source>
        <dbReference type="ARBA" id="ARBA00023145"/>
    </source>
</evidence>
<evidence type="ECO:0000313" key="18">
    <source>
        <dbReference type="EMBL" id="KAE9406277.1"/>
    </source>
</evidence>
<dbReference type="PANTHER" id="PTHR14218:SF15">
    <property type="entry name" value="TRIPEPTIDYL-PEPTIDASE 1"/>
    <property type="match status" value="1"/>
</dbReference>
<feature type="active site" description="Charge relay system" evidence="15">
    <location>
        <position position="297"/>
    </location>
</feature>
<feature type="active site" description="Charge relay system" evidence="15">
    <location>
        <position position="513"/>
    </location>
</feature>
<dbReference type="GO" id="GO:0008240">
    <property type="term" value="F:tripeptidyl-peptidase activity"/>
    <property type="evidence" value="ECO:0007669"/>
    <property type="project" value="UniProtKB-EC"/>
</dbReference>
<dbReference type="InterPro" id="IPR036852">
    <property type="entry name" value="Peptidase_S8/S53_dom_sf"/>
</dbReference>
<keyword evidence="10 15" id="KW-0720">Serine protease</keyword>
<keyword evidence="5" id="KW-0964">Secreted</keyword>
<keyword evidence="7 15" id="KW-0479">Metal-binding</keyword>
<keyword evidence="11 15" id="KW-0106">Calcium</keyword>
<evidence type="ECO:0000313" key="19">
    <source>
        <dbReference type="Proteomes" id="UP000799118"/>
    </source>
</evidence>
<evidence type="ECO:0000256" key="9">
    <source>
        <dbReference type="ARBA" id="ARBA00022801"/>
    </source>
</evidence>
<reference evidence="18" key="1">
    <citation type="journal article" date="2019" name="Environ. Microbiol.">
        <title>Fungal ecological strategies reflected in gene transcription - a case study of two litter decomposers.</title>
        <authorList>
            <person name="Barbi F."/>
            <person name="Kohler A."/>
            <person name="Barry K."/>
            <person name="Baskaran P."/>
            <person name="Daum C."/>
            <person name="Fauchery L."/>
            <person name="Ihrmark K."/>
            <person name="Kuo A."/>
            <person name="LaButti K."/>
            <person name="Lipzen A."/>
            <person name="Morin E."/>
            <person name="Grigoriev I.V."/>
            <person name="Henrissat B."/>
            <person name="Lindahl B."/>
            <person name="Martin F."/>
        </authorList>
    </citation>
    <scope>NUCLEOTIDE SEQUENCE</scope>
    <source>
        <strain evidence="18">JB14</strain>
    </source>
</reference>
<feature type="domain" description="Peptidase S53" evidence="17">
    <location>
        <begin position="222"/>
        <end position="595"/>
    </location>
</feature>
<evidence type="ECO:0000256" key="15">
    <source>
        <dbReference type="PROSITE-ProRule" id="PRU01032"/>
    </source>
</evidence>
<gene>
    <name evidence="18" type="ORF">BT96DRAFT_811099</name>
</gene>
<evidence type="ECO:0000256" key="7">
    <source>
        <dbReference type="ARBA" id="ARBA00022723"/>
    </source>
</evidence>
<dbReference type="EMBL" id="ML769403">
    <property type="protein sequence ID" value="KAE9406277.1"/>
    <property type="molecule type" value="Genomic_DNA"/>
</dbReference>
<accession>A0A6A4IB29</accession>
<keyword evidence="14" id="KW-0325">Glycoprotein</keyword>
<dbReference type="SMART" id="SM00944">
    <property type="entry name" value="Pro-kuma_activ"/>
    <property type="match status" value="1"/>
</dbReference>
<evidence type="ECO:0000256" key="10">
    <source>
        <dbReference type="ARBA" id="ARBA00022825"/>
    </source>
</evidence>
<dbReference type="PROSITE" id="PS00138">
    <property type="entry name" value="SUBTILASE_SER"/>
    <property type="match status" value="1"/>
</dbReference>
<dbReference type="Pfam" id="PF09286">
    <property type="entry name" value="Pro-kuma_activ"/>
    <property type="match status" value="1"/>
</dbReference>
<keyword evidence="9 15" id="KW-0378">Hydrolase</keyword>
<dbReference type="AlphaFoldDB" id="A0A6A4IB29"/>
<dbReference type="GO" id="GO:0046872">
    <property type="term" value="F:metal ion binding"/>
    <property type="evidence" value="ECO:0007669"/>
    <property type="project" value="UniProtKB-UniRule"/>
</dbReference>
<dbReference type="OrthoDB" id="409122at2759"/>
<dbReference type="InterPro" id="IPR015366">
    <property type="entry name" value="S53_propep"/>
</dbReference>
<evidence type="ECO:0000256" key="11">
    <source>
        <dbReference type="ARBA" id="ARBA00022837"/>
    </source>
</evidence>
<dbReference type="GO" id="GO:0005576">
    <property type="term" value="C:extracellular region"/>
    <property type="evidence" value="ECO:0007669"/>
    <property type="project" value="UniProtKB-SubCell"/>
</dbReference>
<dbReference type="EC" id="3.4.14.10" evidence="4"/>
<comment type="subcellular location">
    <subcellularLocation>
        <location evidence="3">Secreted</location>
        <location evidence="3">Extracellular space</location>
    </subcellularLocation>
</comment>
<evidence type="ECO:0000256" key="8">
    <source>
        <dbReference type="ARBA" id="ARBA00022729"/>
    </source>
</evidence>
<dbReference type="PROSITE" id="PS51695">
    <property type="entry name" value="SEDOLISIN"/>
    <property type="match status" value="1"/>
</dbReference>
<feature type="binding site" evidence="15">
    <location>
        <position position="573"/>
    </location>
    <ligand>
        <name>Ca(2+)</name>
        <dbReference type="ChEBI" id="CHEBI:29108"/>
    </ligand>
</feature>
<evidence type="ECO:0000256" key="3">
    <source>
        <dbReference type="ARBA" id="ARBA00004239"/>
    </source>
</evidence>
<feature type="signal peptide" evidence="16">
    <location>
        <begin position="1"/>
        <end position="16"/>
    </location>
</feature>
<evidence type="ECO:0000259" key="17">
    <source>
        <dbReference type="PROSITE" id="PS51695"/>
    </source>
</evidence>
<dbReference type="GO" id="GO:0004252">
    <property type="term" value="F:serine-type endopeptidase activity"/>
    <property type="evidence" value="ECO:0007669"/>
    <property type="project" value="UniProtKB-UniRule"/>
</dbReference>
<dbReference type="GO" id="GO:0006508">
    <property type="term" value="P:proteolysis"/>
    <property type="evidence" value="ECO:0007669"/>
    <property type="project" value="UniProtKB-KW"/>
</dbReference>
<dbReference type="Proteomes" id="UP000799118">
    <property type="component" value="Unassembled WGS sequence"/>
</dbReference>